<comment type="subcellular location">
    <subcellularLocation>
        <location evidence="1">Cytoplasm</location>
    </subcellularLocation>
</comment>
<feature type="non-terminal residue" evidence="16">
    <location>
        <position position="1"/>
    </location>
</feature>
<reference evidence="16 17" key="1">
    <citation type="submission" date="2019-09" db="EMBL/GenBank/DDBJ databases">
        <title>Bird 10,000 Genomes (B10K) Project - Family phase.</title>
        <authorList>
            <person name="Zhang G."/>
        </authorList>
    </citation>
    <scope>NUCLEOTIDE SEQUENCE [LARGE SCALE GENOMIC DNA]</scope>
    <source>
        <strain evidence="16">B10K-DU-012-37</strain>
    </source>
</reference>
<feature type="compositionally biased region" description="Basic and acidic residues" evidence="14">
    <location>
        <begin position="115"/>
        <end position="126"/>
    </location>
</feature>
<evidence type="ECO:0000256" key="6">
    <source>
        <dbReference type="ARBA" id="ARBA00022741"/>
    </source>
</evidence>
<dbReference type="GO" id="GO:0010629">
    <property type="term" value="P:negative regulation of gene expression"/>
    <property type="evidence" value="ECO:0007669"/>
    <property type="project" value="UniProtKB-ARBA"/>
</dbReference>
<evidence type="ECO:0000259" key="15">
    <source>
        <dbReference type="PROSITE" id="PS51722"/>
    </source>
</evidence>
<feature type="compositionally biased region" description="Polar residues" evidence="14">
    <location>
        <begin position="210"/>
        <end position="219"/>
    </location>
</feature>
<evidence type="ECO:0000256" key="3">
    <source>
        <dbReference type="ARBA" id="ARBA00015186"/>
    </source>
</evidence>
<dbReference type="CDD" id="cd01883">
    <property type="entry name" value="EF1_alpha"/>
    <property type="match status" value="1"/>
</dbReference>
<comment type="function">
    <text evidence="11">GTPase component of the Pelota-HBS1L complex, a complex that recognizes stalled ribosomes and triggers the No-Go Decay (NGD) pathway. The Pelota-HBS1L complex recognizes ribosomes stalled at the 3' end of an mRNA and engages stalled ribosomes by destabilizing mRNA in the mRNA channel. Following mRNA extraction from stalled ribosomes by the SKI complex, the Pelota-HBS1L complex promotes recruitment of ABCE1, which drives the disassembly of stalled ribosomes, followed by degradation of damaged mRNAs as part of the NGD pathway.</text>
</comment>
<dbReference type="PANTHER" id="PTHR23115">
    <property type="entry name" value="TRANSLATION FACTOR"/>
    <property type="match status" value="1"/>
</dbReference>
<dbReference type="FunFam" id="3.40.50.300:FF:000204">
    <property type="entry name" value="Translation elongation factor Tu"/>
    <property type="match status" value="1"/>
</dbReference>
<dbReference type="SUPFAM" id="SSF50447">
    <property type="entry name" value="Translation proteins"/>
    <property type="match status" value="1"/>
</dbReference>
<dbReference type="Pfam" id="PF22594">
    <property type="entry name" value="GTP-eEF1A_C"/>
    <property type="match status" value="1"/>
</dbReference>
<comment type="subunit">
    <text evidence="12">Component of the Pelota-HBS1L complex, also named Dom34-Hbs1 complex, composed of PELO and HBS1L. Interacts with the SKI complex.</text>
</comment>
<evidence type="ECO:0000313" key="17">
    <source>
        <dbReference type="Proteomes" id="UP000544127"/>
    </source>
</evidence>
<dbReference type="SUPFAM" id="SSF52540">
    <property type="entry name" value="P-loop containing nucleoside triphosphate hydrolases"/>
    <property type="match status" value="1"/>
</dbReference>
<dbReference type="EMBL" id="VZRI01009123">
    <property type="protein sequence ID" value="NWU97083.1"/>
    <property type="molecule type" value="Genomic_DNA"/>
</dbReference>
<dbReference type="InterPro" id="IPR027417">
    <property type="entry name" value="P-loop_NTPase"/>
</dbReference>
<keyword evidence="5" id="KW-0597">Phosphoprotein</keyword>
<keyword evidence="7" id="KW-0378">Hydrolase</keyword>
<dbReference type="InterPro" id="IPR004161">
    <property type="entry name" value="EFTu-like_2"/>
</dbReference>
<evidence type="ECO:0000256" key="11">
    <source>
        <dbReference type="ARBA" id="ARBA00045849"/>
    </source>
</evidence>
<dbReference type="InterPro" id="IPR054696">
    <property type="entry name" value="GTP-eEF1A_C"/>
</dbReference>
<dbReference type="FunFam" id="1.10.8.10:FF:000039">
    <property type="entry name" value="HBS1-like translational GTPase"/>
    <property type="match status" value="1"/>
</dbReference>
<keyword evidence="10" id="KW-0342">GTP-binding</keyword>
<evidence type="ECO:0000256" key="12">
    <source>
        <dbReference type="ARBA" id="ARBA00047094"/>
    </source>
</evidence>
<evidence type="ECO:0000256" key="4">
    <source>
        <dbReference type="ARBA" id="ARBA00022490"/>
    </source>
</evidence>
<dbReference type="InterPro" id="IPR037189">
    <property type="entry name" value="HBS1-like_N_sf"/>
</dbReference>
<dbReference type="CDD" id="cd04093">
    <property type="entry name" value="HBS1_C_III"/>
    <property type="match status" value="1"/>
</dbReference>
<dbReference type="AlphaFoldDB" id="A0A7K6B442"/>
<dbReference type="InterPro" id="IPR009000">
    <property type="entry name" value="Transl_B-barrel_sf"/>
</dbReference>
<dbReference type="SUPFAM" id="SSF109732">
    <property type="entry name" value="HBS1-like domain"/>
    <property type="match status" value="1"/>
</dbReference>
<evidence type="ECO:0000256" key="13">
    <source>
        <dbReference type="ARBA" id="ARBA00049117"/>
    </source>
</evidence>
<feature type="region of interest" description="Disordered" evidence="14">
    <location>
        <begin position="113"/>
        <end position="147"/>
    </location>
</feature>
<dbReference type="InterPro" id="IPR015033">
    <property type="entry name" value="HBS1-like_N"/>
</dbReference>
<dbReference type="Pfam" id="PF03144">
    <property type="entry name" value="GTP_EFTU_D2"/>
    <property type="match status" value="1"/>
</dbReference>
<protein>
    <recommendedName>
        <fullName evidence="3">HBS1-like protein</fullName>
    </recommendedName>
</protein>
<sequence length="670" mass="73704">DFEDDDVYGQSVEDDYCISPSTAAQFIYSRQDNPEAFAEPLAEYVNEGTDDTADYFTSGHHLNDVDRARLNSCLDQMREVLAEFVPEQTMVHAVLTSEFDVTKALDLVLSQRSEQNVKTKNEDSVHQGKTPKGKTKDSKSTRTESEILPKITKMTVSGKKQSMGFEVPCVIAEENGLINTPQKGLLPEDASSASGVLEAVSKSAPAPQEAQVSEEQNAVPTPVKKSSKAKPQIDVKAELEKRQGGKQLLNLVVIGHVDAGKSTLMGHLLYLLGNVNKRTMHKYEQESKKAGKASFAYAWVLDETGEERERGVTMDVGMTKFETKTKVITLMDAPGHKDFIPNMITGAAQADVAILVVDASRGEFEAGFETGGQTREHGLLVRSLGVTQLAVAVNKMDQVNWQQERFQEITTKLGQFLKQAGFKESDVAYIPTSGLEGENLVTRGQSSDLTQWYKGNCLLEQIDSFKPPQRSVDKPFRLCVADVFKDQGSGFCVTGKIEAGYIQAGERLLAMPPNETCTAKGITLHDEPVDWAAAGDHVSLTLTGMDIIKINVGCVFCDPKEPIKVCTRFRARVLIFNIEVPITKGFPVLLHYQTVSEPATIKRLLSVLHKSTGEVTKKKPKCLTKGQNALIELQTQRPVALELYKDFKELGRFMLRYTGSTIAAGVVTEV</sequence>
<keyword evidence="9" id="KW-0648">Protein biosynthesis</keyword>
<evidence type="ECO:0000256" key="9">
    <source>
        <dbReference type="ARBA" id="ARBA00022917"/>
    </source>
</evidence>
<keyword evidence="6" id="KW-0547">Nucleotide-binding</keyword>
<dbReference type="InterPro" id="IPR000795">
    <property type="entry name" value="T_Tr_GTP-bd_dom"/>
</dbReference>
<keyword evidence="4" id="KW-0963">Cytoplasm</keyword>
<dbReference type="Gene3D" id="3.40.50.300">
    <property type="entry name" value="P-loop containing nucleotide triphosphate hydrolases"/>
    <property type="match status" value="1"/>
</dbReference>
<comment type="similarity">
    <text evidence="2">Belongs to the TRAFAC class translation factor GTPase superfamily. Classic translation factor GTPase family. EF-Tu/EF-1A subfamily.</text>
</comment>
<feature type="region of interest" description="Disordered" evidence="14">
    <location>
        <begin position="196"/>
        <end position="232"/>
    </location>
</feature>
<proteinExistence type="inferred from homology"/>
<dbReference type="PROSITE" id="PS51722">
    <property type="entry name" value="G_TR_2"/>
    <property type="match status" value="1"/>
</dbReference>
<name>A0A7K6B442_UPUEP</name>
<accession>A0A7K6B442</accession>
<evidence type="ECO:0000256" key="1">
    <source>
        <dbReference type="ARBA" id="ARBA00004496"/>
    </source>
</evidence>
<evidence type="ECO:0000256" key="5">
    <source>
        <dbReference type="ARBA" id="ARBA00022553"/>
    </source>
</evidence>
<evidence type="ECO:0000313" key="16">
    <source>
        <dbReference type="EMBL" id="NWU97083.1"/>
    </source>
</evidence>
<dbReference type="FunFam" id="2.40.30.10:FF:000020">
    <property type="entry name" value="Translation elongation factor EF-1"/>
    <property type="match status" value="1"/>
</dbReference>
<dbReference type="InterPro" id="IPR009001">
    <property type="entry name" value="Transl_elong_EF1A/Init_IF2_C"/>
</dbReference>
<feature type="domain" description="Tr-type G" evidence="15">
    <location>
        <begin position="246"/>
        <end position="470"/>
    </location>
</feature>
<comment type="catalytic activity">
    <reaction evidence="13">
        <text>GTP + H2O = GDP + phosphate + H(+)</text>
        <dbReference type="Rhea" id="RHEA:19669"/>
        <dbReference type="ChEBI" id="CHEBI:15377"/>
        <dbReference type="ChEBI" id="CHEBI:15378"/>
        <dbReference type="ChEBI" id="CHEBI:37565"/>
        <dbReference type="ChEBI" id="CHEBI:43474"/>
        <dbReference type="ChEBI" id="CHEBI:58189"/>
    </reaction>
    <physiologicalReaction direction="left-to-right" evidence="13">
        <dbReference type="Rhea" id="RHEA:19670"/>
    </physiologicalReaction>
</comment>
<comment type="caution">
    <text evidence="16">The sequence shown here is derived from an EMBL/GenBank/DDBJ whole genome shotgun (WGS) entry which is preliminary data.</text>
</comment>
<dbReference type="SUPFAM" id="SSF50465">
    <property type="entry name" value="EF-Tu/eEF-1alpha/eIF2-gamma C-terminal domain"/>
    <property type="match status" value="1"/>
</dbReference>
<dbReference type="Pfam" id="PF08938">
    <property type="entry name" value="HBS1_N"/>
    <property type="match status" value="1"/>
</dbReference>
<feature type="non-terminal residue" evidence="16">
    <location>
        <position position="670"/>
    </location>
</feature>
<dbReference type="GO" id="GO:0006412">
    <property type="term" value="P:translation"/>
    <property type="evidence" value="ECO:0007669"/>
    <property type="project" value="UniProtKB-KW"/>
</dbReference>
<dbReference type="Pfam" id="PF00009">
    <property type="entry name" value="GTP_EFTU"/>
    <property type="match status" value="1"/>
</dbReference>
<dbReference type="GO" id="GO:0006417">
    <property type="term" value="P:regulation of translation"/>
    <property type="evidence" value="ECO:0007669"/>
    <property type="project" value="UniProtKB-KW"/>
</dbReference>
<evidence type="ECO:0000256" key="2">
    <source>
        <dbReference type="ARBA" id="ARBA00007249"/>
    </source>
</evidence>
<dbReference type="GO" id="GO:0005737">
    <property type="term" value="C:cytoplasm"/>
    <property type="evidence" value="ECO:0007669"/>
    <property type="project" value="UniProtKB-SubCell"/>
</dbReference>
<dbReference type="GO" id="GO:0003924">
    <property type="term" value="F:GTPase activity"/>
    <property type="evidence" value="ECO:0007669"/>
    <property type="project" value="InterPro"/>
</dbReference>
<evidence type="ECO:0000256" key="7">
    <source>
        <dbReference type="ARBA" id="ARBA00022801"/>
    </source>
</evidence>
<feature type="compositionally biased region" description="Basic and acidic residues" evidence="14">
    <location>
        <begin position="134"/>
        <end position="147"/>
    </location>
</feature>
<dbReference type="Proteomes" id="UP000544127">
    <property type="component" value="Unassembled WGS sequence"/>
</dbReference>
<dbReference type="OrthoDB" id="342024at2759"/>
<organism evidence="16 17">
    <name type="scientific">Upupa epops</name>
    <name type="common">Eurasian hoopoe</name>
    <dbReference type="NCBI Taxonomy" id="57439"/>
    <lineage>
        <taxon>Eukaryota</taxon>
        <taxon>Metazoa</taxon>
        <taxon>Chordata</taxon>
        <taxon>Craniata</taxon>
        <taxon>Vertebrata</taxon>
        <taxon>Euteleostomi</taxon>
        <taxon>Archelosauria</taxon>
        <taxon>Archosauria</taxon>
        <taxon>Dinosauria</taxon>
        <taxon>Saurischia</taxon>
        <taxon>Theropoda</taxon>
        <taxon>Coelurosauria</taxon>
        <taxon>Aves</taxon>
        <taxon>Neognathae</taxon>
        <taxon>Neoaves</taxon>
        <taxon>Telluraves</taxon>
        <taxon>Coraciimorphae</taxon>
        <taxon>Bucerotiformes</taxon>
        <taxon>Upupidae</taxon>
        <taxon>Upupa</taxon>
    </lineage>
</organism>
<evidence type="ECO:0000256" key="8">
    <source>
        <dbReference type="ARBA" id="ARBA00022845"/>
    </source>
</evidence>
<dbReference type="InterPro" id="IPR050100">
    <property type="entry name" value="TRAFAC_GTPase_members"/>
</dbReference>
<keyword evidence="17" id="KW-1185">Reference proteome</keyword>
<evidence type="ECO:0000256" key="14">
    <source>
        <dbReference type="SAM" id="MobiDB-lite"/>
    </source>
</evidence>
<keyword evidence="8" id="KW-0810">Translation regulation</keyword>
<gene>
    <name evidence="16" type="primary">Hbs1l</name>
    <name evidence="16" type="ORF">UPUEPO_R09338</name>
</gene>
<dbReference type="GO" id="GO:0005525">
    <property type="term" value="F:GTP binding"/>
    <property type="evidence" value="ECO:0007669"/>
    <property type="project" value="UniProtKB-KW"/>
</dbReference>
<dbReference type="FunFam" id="2.40.30.10:FF:000035">
    <property type="entry name" value="HBS1-like translational GTPase"/>
    <property type="match status" value="1"/>
</dbReference>
<evidence type="ECO:0000256" key="10">
    <source>
        <dbReference type="ARBA" id="ARBA00023134"/>
    </source>
</evidence>
<dbReference type="Gene3D" id="2.40.30.10">
    <property type="entry name" value="Translation factors"/>
    <property type="match status" value="2"/>
</dbReference>
<dbReference type="CDD" id="cd16267">
    <property type="entry name" value="HBS1-like_II"/>
    <property type="match status" value="1"/>
</dbReference>
<dbReference type="Gene3D" id="1.10.8.10">
    <property type="entry name" value="DNA helicase RuvA subunit, C-terminal domain"/>
    <property type="match status" value="1"/>
</dbReference>
<dbReference type="PRINTS" id="PR00315">
    <property type="entry name" value="ELONGATNFCT"/>
</dbReference>